<evidence type="ECO:0000256" key="2">
    <source>
        <dbReference type="PROSITE-ProRule" id="PRU00504"/>
    </source>
</evidence>
<evidence type="ECO:0000256" key="1">
    <source>
        <dbReference type="ARBA" id="ARBA00022737"/>
    </source>
</evidence>
<dbReference type="InterPro" id="IPR036412">
    <property type="entry name" value="HAD-like_sf"/>
</dbReference>
<sequence length="907" mass="98440">MKLLSPPPPSLSRANALFLFSVSSSASRPRGRAAAAARAVRCRPPLAAAAAAALERRRMSSVRACASVEEKAAPAASGWGKVSAVLFDMDGVLCDSEEPSRRAAVDVFAEMGVEVTVEDFVPFMGTGEANFLGGVASAKGVKEFDTEAAKKRFFEIYLDKYAKPNSGIGFPGALELISQCKSKGLKVAVASSADRIKVDANLAAAGLPLSMFDAIVPADAFENLKPAPDIFLAASKILNVPPNECIVIEDALAGVQAAKAAQMRCIALTTTLSEERLKVAGPSLVRKEIQSVSLDDIVSGGSGDLNEKMREPQYYELSTQISSELKDRSDNIPIQDNNNGNLSSAVGLQVSRRDLVRYGSLGVALSCLVFTVANWKAMQYASPKALWNLLFGVNQPSFQQREGDSRYSRVRQFVNYISDLESKGSAPLVPEFPPKLDWLNTAPLQFGRDLRGKVVVLDFWTYCCINCMHVLPDLDYLEKKYKEMPFVVVGVHSAKFDNEKDLEAIRNAVLRYDISHPVVNDGEMYMWRELGVNSWPTFTVIGPNGKILAQLAGEGRRKDLDDLVEAALLYYGGKKLLENTPLPLKLEKNNDPRLSTSPLKFPGKLAIDVLNNRLFISDSNHNRIVVTDLDGNFIVQIGSTGEEGLRDGNFDEVTFNRPQGLTYNPKKNILYVADTENHALREINFVNETVRTLAGNGTKGSDYEGGGKGMDQLLNSPWDVCFEPSNEKVYIVMAGQHQIWEHDTLDEVTRAFSGNGYERNSNGSSPSSTSFAQPSGISLSPDFKEAYIADSESSSIRAVDLKTGGSRLLAGGDPLFSENLFRFGDHDGTGSDVLLQHPLGVSYAKDGQIYIADSYNHKIKKLDPVSKQVTTVAGTGKAGFRDGTPLTAQLSEPAGITEGGNGDVLLE</sequence>
<dbReference type="SFLD" id="SFLDG01129">
    <property type="entry name" value="C1.5:_HAD__Beta-PGM__Phosphata"/>
    <property type="match status" value="1"/>
</dbReference>
<dbReference type="PROSITE" id="PS51352">
    <property type="entry name" value="THIOREDOXIN_2"/>
    <property type="match status" value="1"/>
</dbReference>
<accession>A0A059B3V3</accession>
<keyword evidence="1" id="KW-0677">Repeat</keyword>
<dbReference type="InterPro" id="IPR013766">
    <property type="entry name" value="Thioredoxin_domain"/>
</dbReference>
<protein>
    <recommendedName>
        <fullName evidence="4">Thioredoxin domain-containing protein</fullName>
    </recommendedName>
</protein>
<dbReference type="Gene3D" id="3.40.30.10">
    <property type="entry name" value="Glutaredoxin"/>
    <property type="match status" value="1"/>
</dbReference>
<organism evidence="5">
    <name type="scientific">Eucalyptus grandis</name>
    <name type="common">Flooded gum</name>
    <dbReference type="NCBI Taxonomy" id="71139"/>
    <lineage>
        <taxon>Eukaryota</taxon>
        <taxon>Viridiplantae</taxon>
        <taxon>Streptophyta</taxon>
        <taxon>Embryophyta</taxon>
        <taxon>Tracheophyta</taxon>
        <taxon>Spermatophyta</taxon>
        <taxon>Magnoliopsida</taxon>
        <taxon>eudicotyledons</taxon>
        <taxon>Gunneridae</taxon>
        <taxon>Pentapetalae</taxon>
        <taxon>rosids</taxon>
        <taxon>malvids</taxon>
        <taxon>Myrtales</taxon>
        <taxon>Myrtaceae</taxon>
        <taxon>Myrtoideae</taxon>
        <taxon>Eucalypteae</taxon>
        <taxon>Eucalyptus</taxon>
    </lineage>
</organism>
<dbReference type="SUPFAM" id="SSF56784">
    <property type="entry name" value="HAD-like"/>
    <property type="match status" value="1"/>
</dbReference>
<dbReference type="InterPro" id="IPR012336">
    <property type="entry name" value="Thioredoxin-like_fold"/>
</dbReference>
<dbReference type="SFLD" id="SFLDG01135">
    <property type="entry name" value="C1.5.6:_HAD__Beta-PGM__Phospha"/>
    <property type="match status" value="1"/>
</dbReference>
<dbReference type="AlphaFoldDB" id="A0A059B3V3"/>
<name>A0A059B3V3_EUCGR</name>
<dbReference type="Gene3D" id="2.120.10.30">
    <property type="entry name" value="TolB, C-terminal domain"/>
    <property type="match status" value="2"/>
</dbReference>
<dbReference type="EMBL" id="KK198760">
    <property type="protein sequence ID" value="KCW60570.1"/>
    <property type="molecule type" value="Genomic_DNA"/>
</dbReference>
<dbReference type="InterPro" id="IPR045302">
    <property type="entry name" value="NHL2_NHL_rpt_dom"/>
</dbReference>
<dbReference type="Gene3D" id="1.10.150.240">
    <property type="entry name" value="Putative phosphatase, domain 2"/>
    <property type="match status" value="1"/>
</dbReference>
<dbReference type="Pfam" id="PF01436">
    <property type="entry name" value="NHL"/>
    <property type="match status" value="2"/>
</dbReference>
<dbReference type="PRINTS" id="PR00413">
    <property type="entry name" value="HADHALOGNASE"/>
</dbReference>
<evidence type="ECO:0000256" key="3">
    <source>
        <dbReference type="SAM" id="MobiDB-lite"/>
    </source>
</evidence>
<dbReference type="SUPFAM" id="SSF101898">
    <property type="entry name" value="NHL repeat"/>
    <property type="match status" value="1"/>
</dbReference>
<dbReference type="PANTHER" id="PTHR46388">
    <property type="entry name" value="NHL REPEAT-CONTAINING PROTEIN 2"/>
    <property type="match status" value="1"/>
</dbReference>
<dbReference type="InterPro" id="IPR006439">
    <property type="entry name" value="HAD-SF_hydro_IA"/>
</dbReference>
<dbReference type="Pfam" id="PF13905">
    <property type="entry name" value="Thioredoxin_8"/>
    <property type="match status" value="1"/>
</dbReference>
<dbReference type="InterPro" id="IPR011042">
    <property type="entry name" value="6-blade_b-propeller_TolB-like"/>
</dbReference>
<proteinExistence type="predicted"/>
<feature type="region of interest" description="Disordered" evidence="3">
    <location>
        <begin position="756"/>
        <end position="775"/>
    </location>
</feature>
<gene>
    <name evidence="5" type="ORF">EUGRSUZ_H03302</name>
</gene>
<dbReference type="PROSITE" id="PS51125">
    <property type="entry name" value="NHL"/>
    <property type="match status" value="1"/>
</dbReference>
<evidence type="ECO:0000259" key="4">
    <source>
        <dbReference type="PROSITE" id="PS51352"/>
    </source>
</evidence>
<dbReference type="CDD" id="cd07505">
    <property type="entry name" value="HAD_BPGM-like"/>
    <property type="match status" value="1"/>
</dbReference>
<dbReference type="SFLD" id="SFLDS00003">
    <property type="entry name" value="Haloacid_Dehalogenase"/>
    <property type="match status" value="1"/>
</dbReference>
<dbReference type="InterPro" id="IPR001258">
    <property type="entry name" value="NHL_repeat"/>
</dbReference>
<dbReference type="Gramene" id="KCW60570">
    <property type="protein sequence ID" value="KCW60570"/>
    <property type="gene ID" value="EUGRSUZ_H03302"/>
</dbReference>
<dbReference type="EMBL" id="KK198760">
    <property type="protein sequence ID" value="KCW60571.1"/>
    <property type="molecule type" value="Genomic_DNA"/>
</dbReference>
<reference evidence="5" key="1">
    <citation type="submission" date="2013-07" db="EMBL/GenBank/DDBJ databases">
        <title>The genome of Eucalyptus grandis.</title>
        <authorList>
            <person name="Schmutz J."/>
            <person name="Hayes R."/>
            <person name="Myburg A."/>
            <person name="Tuskan G."/>
            <person name="Grattapaglia D."/>
            <person name="Rokhsar D.S."/>
        </authorList>
    </citation>
    <scope>NUCLEOTIDE SEQUENCE</scope>
    <source>
        <tissue evidence="5">Leaf extractions</tissue>
    </source>
</reference>
<dbReference type="SUPFAM" id="SSF52833">
    <property type="entry name" value="Thioredoxin-like"/>
    <property type="match status" value="1"/>
</dbReference>
<dbReference type="InterPro" id="IPR023214">
    <property type="entry name" value="HAD_sf"/>
</dbReference>
<dbReference type="NCBIfam" id="TIGR01509">
    <property type="entry name" value="HAD-SF-IA-v3"/>
    <property type="match status" value="1"/>
</dbReference>
<feature type="repeat" description="NHL" evidence="2">
    <location>
        <begin position="835"/>
        <end position="865"/>
    </location>
</feature>
<dbReference type="FunFam" id="2.120.10.30:FF:000081">
    <property type="entry name" value="NHL repeat-containing protein 2"/>
    <property type="match status" value="1"/>
</dbReference>
<feature type="domain" description="Thioredoxin" evidence="4">
    <location>
        <begin position="389"/>
        <end position="569"/>
    </location>
</feature>
<feature type="compositionally biased region" description="Low complexity" evidence="3">
    <location>
        <begin position="761"/>
        <end position="775"/>
    </location>
</feature>
<dbReference type="FunFam" id="3.40.30.10:FF:000320">
    <property type="entry name" value="NHL repeat-containing protein 2"/>
    <property type="match status" value="1"/>
</dbReference>
<dbReference type="InterPro" id="IPR023198">
    <property type="entry name" value="PGP-like_dom2"/>
</dbReference>
<dbReference type="Pfam" id="PF00702">
    <property type="entry name" value="Hydrolase"/>
    <property type="match status" value="1"/>
</dbReference>
<evidence type="ECO:0000313" key="5">
    <source>
        <dbReference type="EMBL" id="KCW60571.1"/>
    </source>
</evidence>
<dbReference type="CDD" id="cd14951">
    <property type="entry name" value="NHL-2_like"/>
    <property type="match status" value="1"/>
</dbReference>
<dbReference type="Gramene" id="KCW60571">
    <property type="protein sequence ID" value="KCW60571"/>
    <property type="gene ID" value="EUGRSUZ_H03302"/>
</dbReference>
<dbReference type="InterPro" id="IPR036249">
    <property type="entry name" value="Thioredoxin-like_sf"/>
</dbReference>
<dbReference type="PANTHER" id="PTHR46388:SF2">
    <property type="entry name" value="NHL REPEAT-CONTAINING PROTEIN 2"/>
    <property type="match status" value="1"/>
</dbReference>
<dbReference type="Gene3D" id="3.40.50.1000">
    <property type="entry name" value="HAD superfamily/HAD-like"/>
    <property type="match status" value="1"/>
</dbReference>